<reference evidence="14" key="1">
    <citation type="submission" date="2014-03" db="EMBL/GenBank/DDBJ databases">
        <authorList>
            <person name="Aksoy S."/>
            <person name="Warren W."/>
            <person name="Wilson R.K."/>
        </authorList>
    </citation>
    <scope>NUCLEOTIDE SEQUENCE [LARGE SCALE GENOMIC DNA]</scope>
    <source>
        <strain evidence="14">IAEA</strain>
    </source>
</reference>
<dbReference type="InterPro" id="IPR036236">
    <property type="entry name" value="Znf_C2H2_sf"/>
</dbReference>
<protein>
    <recommendedName>
        <fullName evidence="12">C2H2-type domain-containing protein</fullName>
    </recommendedName>
</protein>
<feature type="domain" description="C2H2-type" evidence="12">
    <location>
        <begin position="358"/>
        <end position="385"/>
    </location>
</feature>
<feature type="region of interest" description="Disordered" evidence="11">
    <location>
        <begin position="189"/>
        <end position="230"/>
    </location>
</feature>
<evidence type="ECO:0000256" key="2">
    <source>
        <dbReference type="ARBA" id="ARBA00022723"/>
    </source>
</evidence>
<evidence type="ECO:0000256" key="9">
    <source>
        <dbReference type="ARBA" id="ARBA00023242"/>
    </source>
</evidence>
<dbReference type="GO" id="GO:0010468">
    <property type="term" value="P:regulation of gene expression"/>
    <property type="evidence" value="ECO:0007669"/>
    <property type="project" value="TreeGrafter"/>
</dbReference>
<dbReference type="GO" id="GO:0005634">
    <property type="term" value="C:nucleus"/>
    <property type="evidence" value="ECO:0007669"/>
    <property type="project" value="UniProtKB-SubCell"/>
</dbReference>
<comment type="subcellular location">
    <subcellularLocation>
        <location evidence="1">Nucleus</location>
    </subcellularLocation>
</comment>
<dbReference type="PANTHER" id="PTHR16515:SF66">
    <property type="entry name" value="C2H2-TYPE DOMAIN-CONTAINING PROTEIN"/>
    <property type="match status" value="1"/>
</dbReference>
<dbReference type="FunFam" id="3.30.160.60:FF:002716">
    <property type="entry name" value="Zinc finger protein 212"/>
    <property type="match status" value="1"/>
</dbReference>
<evidence type="ECO:0000313" key="14">
    <source>
        <dbReference type="Proteomes" id="UP000091820"/>
    </source>
</evidence>
<keyword evidence="14" id="KW-1185">Reference proteome</keyword>
<dbReference type="SMART" id="SM00355">
    <property type="entry name" value="ZnF_C2H2"/>
    <property type="match status" value="7"/>
</dbReference>
<evidence type="ECO:0000256" key="10">
    <source>
        <dbReference type="PROSITE-ProRule" id="PRU00042"/>
    </source>
</evidence>
<dbReference type="AlphaFoldDB" id="A0A1A9WMC2"/>
<evidence type="ECO:0000313" key="13">
    <source>
        <dbReference type="EnsemblMetazoa" id="GBRI024865-PA"/>
    </source>
</evidence>
<keyword evidence="5" id="KW-0862">Zinc</keyword>
<dbReference type="PROSITE" id="PS00028">
    <property type="entry name" value="ZINC_FINGER_C2H2_1"/>
    <property type="match status" value="7"/>
</dbReference>
<dbReference type="Proteomes" id="UP000091820">
    <property type="component" value="Unassembled WGS sequence"/>
</dbReference>
<dbReference type="STRING" id="37001.A0A1A9WMC2"/>
<dbReference type="InterPro" id="IPR050331">
    <property type="entry name" value="Zinc_finger"/>
</dbReference>
<feature type="region of interest" description="Disordered" evidence="11">
    <location>
        <begin position="1"/>
        <end position="24"/>
    </location>
</feature>
<feature type="domain" description="C2H2-type" evidence="12">
    <location>
        <begin position="442"/>
        <end position="467"/>
    </location>
</feature>
<evidence type="ECO:0000256" key="3">
    <source>
        <dbReference type="ARBA" id="ARBA00022737"/>
    </source>
</evidence>
<evidence type="ECO:0000256" key="11">
    <source>
        <dbReference type="SAM" id="MobiDB-lite"/>
    </source>
</evidence>
<feature type="domain" description="C2H2-type" evidence="12">
    <location>
        <begin position="386"/>
        <end position="413"/>
    </location>
</feature>
<dbReference type="PROSITE" id="PS50157">
    <property type="entry name" value="ZINC_FINGER_C2H2_2"/>
    <property type="match status" value="6"/>
</dbReference>
<evidence type="ECO:0000256" key="7">
    <source>
        <dbReference type="ARBA" id="ARBA00023125"/>
    </source>
</evidence>
<name>A0A1A9WMC2_9MUSC</name>
<feature type="compositionally biased region" description="Low complexity" evidence="11">
    <location>
        <begin position="202"/>
        <end position="226"/>
    </location>
</feature>
<dbReference type="InterPro" id="IPR013087">
    <property type="entry name" value="Znf_C2H2_type"/>
</dbReference>
<dbReference type="VEuPathDB" id="VectorBase:GBRI024865"/>
<proteinExistence type="predicted"/>
<dbReference type="SUPFAM" id="SSF57667">
    <property type="entry name" value="beta-beta-alpha zinc fingers"/>
    <property type="match status" value="3"/>
</dbReference>
<dbReference type="Pfam" id="PF00096">
    <property type="entry name" value="zf-C2H2"/>
    <property type="match status" value="5"/>
</dbReference>
<keyword evidence="3" id="KW-0677">Repeat</keyword>
<keyword evidence="8" id="KW-0804">Transcription</keyword>
<evidence type="ECO:0000256" key="1">
    <source>
        <dbReference type="ARBA" id="ARBA00004123"/>
    </source>
</evidence>
<dbReference type="GO" id="GO:0003677">
    <property type="term" value="F:DNA binding"/>
    <property type="evidence" value="ECO:0007669"/>
    <property type="project" value="UniProtKB-KW"/>
</dbReference>
<evidence type="ECO:0000256" key="6">
    <source>
        <dbReference type="ARBA" id="ARBA00023015"/>
    </source>
</evidence>
<evidence type="ECO:0000259" key="12">
    <source>
        <dbReference type="PROSITE" id="PS50157"/>
    </source>
</evidence>
<keyword evidence="2" id="KW-0479">Metal-binding</keyword>
<keyword evidence="4 10" id="KW-0863">Zinc-finger</keyword>
<dbReference type="GO" id="GO:0008270">
    <property type="term" value="F:zinc ion binding"/>
    <property type="evidence" value="ECO:0007669"/>
    <property type="project" value="UniProtKB-KW"/>
</dbReference>
<evidence type="ECO:0000256" key="5">
    <source>
        <dbReference type="ARBA" id="ARBA00022833"/>
    </source>
</evidence>
<keyword evidence="9" id="KW-0539">Nucleus</keyword>
<evidence type="ECO:0000256" key="4">
    <source>
        <dbReference type="ARBA" id="ARBA00022771"/>
    </source>
</evidence>
<dbReference type="FunFam" id="3.30.160.60:FF:002337">
    <property type="entry name" value="chorion transcription factor Cf2 isoform X3"/>
    <property type="match status" value="1"/>
</dbReference>
<feature type="domain" description="C2H2-type" evidence="12">
    <location>
        <begin position="105"/>
        <end position="128"/>
    </location>
</feature>
<feature type="domain" description="C2H2-type" evidence="12">
    <location>
        <begin position="414"/>
        <end position="441"/>
    </location>
</feature>
<reference evidence="13" key="2">
    <citation type="submission" date="2020-05" db="UniProtKB">
        <authorList>
            <consortium name="EnsemblMetazoa"/>
        </authorList>
    </citation>
    <scope>IDENTIFICATION</scope>
    <source>
        <strain evidence="13">IAEA</strain>
    </source>
</reference>
<dbReference type="FunFam" id="3.30.160.60:FF:000110">
    <property type="entry name" value="Zinc finger protein-like"/>
    <property type="match status" value="2"/>
</dbReference>
<dbReference type="FunFam" id="3.30.160.60:FF:001968">
    <property type="entry name" value="chorion transcription factor Cf2 isoform X3"/>
    <property type="match status" value="1"/>
</dbReference>
<keyword evidence="7" id="KW-0238">DNA-binding</keyword>
<dbReference type="PANTHER" id="PTHR16515">
    <property type="entry name" value="PR DOMAIN ZINC FINGER PROTEIN"/>
    <property type="match status" value="1"/>
</dbReference>
<evidence type="ECO:0000256" key="8">
    <source>
        <dbReference type="ARBA" id="ARBA00023163"/>
    </source>
</evidence>
<keyword evidence="6" id="KW-0805">Transcription regulation</keyword>
<feature type="domain" description="C2H2-type" evidence="12">
    <location>
        <begin position="323"/>
        <end position="350"/>
    </location>
</feature>
<dbReference type="Gene3D" id="3.30.160.60">
    <property type="entry name" value="Classic Zinc Finger"/>
    <property type="match status" value="6"/>
</dbReference>
<sequence>MLKSPSNAQELRLPRPEHTRTQSPATMDALKTSFLPNLSMDPAIVATAHFCPMCGQQFEGPQQATEHMHLCHGGLSVVTGVGGGSILLAPHHVSSNPSEPIKIDYPCHSCDDKFSTEQELDEHHRLVHQAPAFLTRCPACNFFGISATALQEASEFKCVHCGSLCTAANLAATQPGYENQTSENMQTMASQDMKLSSHDLTQRQYQQQPQQQQQVPLSQPPQQQQQARDNRLNDVELKVPPLTVKLNKNVNSNSVMHPHVIIKQEPINGDGNDASPTSVPVYTIQQTPSVTTSVVVSTTQATAAANVNNATPTTTTNTNKVRHKCPDCPKTFKTPSTLAMHRKVHTGEAEITPKERPYICSYCGKSFTQSNTLKQHTRIHTGEKPFRCGYCGRAFTVKDYLNKHLTTHTGEKPFQCTYCEKAFSVKDYLTKHIRTHTGEKPYTCPYCEKRFTQRSALTVHTTKLHPL</sequence>
<organism evidence="13 14">
    <name type="scientific">Glossina brevipalpis</name>
    <dbReference type="NCBI Taxonomy" id="37001"/>
    <lineage>
        <taxon>Eukaryota</taxon>
        <taxon>Metazoa</taxon>
        <taxon>Ecdysozoa</taxon>
        <taxon>Arthropoda</taxon>
        <taxon>Hexapoda</taxon>
        <taxon>Insecta</taxon>
        <taxon>Pterygota</taxon>
        <taxon>Neoptera</taxon>
        <taxon>Endopterygota</taxon>
        <taxon>Diptera</taxon>
        <taxon>Brachycera</taxon>
        <taxon>Muscomorpha</taxon>
        <taxon>Hippoboscoidea</taxon>
        <taxon>Glossinidae</taxon>
        <taxon>Glossina</taxon>
    </lineage>
</organism>
<dbReference type="EnsemblMetazoa" id="GBRI024865-RA">
    <property type="protein sequence ID" value="GBRI024865-PA"/>
    <property type="gene ID" value="GBRI024865"/>
</dbReference>
<dbReference type="Pfam" id="PF13912">
    <property type="entry name" value="zf-C2H2_6"/>
    <property type="match status" value="1"/>
</dbReference>
<accession>A0A1A9WMC2</accession>